<sequence>VTISAARLSLANRWSRPNGYRQVLLIAFPLILSTGSWSIQQFVDRMFLSWYSSDALAAAMPTGILSFTIVSFFIGTAGYASTFVAQYTGAGRHSRVGPAMWQGIYFSLIGGIVTFIAMFFAEPIFQFIGHEESVRELETKYWRYLTIGGFFPICMAAVSSFFNGRGKTYPVMWASLLATCLNVILNYLLIFGHFGLPEMGISGAGLSTVISQVFNLSLLLMMTFMGDNNAKYKTISGWKFEKDLFLRLIRYGLPNGIHFFLDIAAFSAFILIVGRLGAAQLAATNIALNVSMLAFMPMIGMGITVSILVGQSLGANNEDMADRATTSAVQMAFIYMGSIAAMYLLLPSMFIYPFAANADPTGFEEIRGYAMTAMKFVAAWSLVDSLGIVYSSALKGAGDTRFTMYTIIILSLILLILPTFIALEVMGWGLEAAWAIGLVYIIGLAVVFTLRYREGKWKTMRVIEQSTFEDPGQD</sequence>
<dbReference type="PIRSF" id="PIRSF006603">
    <property type="entry name" value="DinF"/>
    <property type="match status" value="1"/>
</dbReference>
<keyword evidence="4" id="KW-1003">Cell membrane</keyword>
<dbReference type="InterPro" id="IPR048279">
    <property type="entry name" value="MdtK-like"/>
</dbReference>
<keyword evidence="7" id="KW-0406">Ion transport</keyword>
<keyword evidence="8 10" id="KW-0472">Membrane</keyword>
<dbReference type="GO" id="GO:0006811">
    <property type="term" value="P:monoatomic ion transport"/>
    <property type="evidence" value="ECO:0007669"/>
    <property type="project" value="UniProtKB-KW"/>
</dbReference>
<feature type="transmembrane region" description="Helical" evidence="10">
    <location>
        <begin position="432"/>
        <end position="452"/>
    </location>
</feature>
<evidence type="ECO:0000256" key="5">
    <source>
        <dbReference type="ARBA" id="ARBA00022692"/>
    </source>
</evidence>
<evidence type="ECO:0000256" key="9">
    <source>
        <dbReference type="ARBA" id="ARBA00031636"/>
    </source>
</evidence>
<keyword evidence="5 10" id="KW-0812">Transmembrane</keyword>
<gene>
    <name evidence="11" type="ORF">METZ01_LOCUS58448</name>
</gene>
<dbReference type="EMBL" id="UINC01003356">
    <property type="protein sequence ID" value="SVA05594.1"/>
    <property type="molecule type" value="Genomic_DNA"/>
</dbReference>
<evidence type="ECO:0000256" key="2">
    <source>
        <dbReference type="ARBA" id="ARBA00022448"/>
    </source>
</evidence>
<dbReference type="Pfam" id="PF01554">
    <property type="entry name" value="MatE"/>
    <property type="match status" value="2"/>
</dbReference>
<keyword evidence="3" id="KW-0050">Antiport</keyword>
<dbReference type="PANTHER" id="PTHR43298:SF2">
    <property type="entry name" value="FMN_FAD EXPORTER YEEO-RELATED"/>
    <property type="match status" value="1"/>
</dbReference>
<feature type="transmembrane region" description="Helical" evidence="10">
    <location>
        <begin position="366"/>
        <end position="390"/>
    </location>
</feature>
<accession>A0A381SQB0</accession>
<feature type="transmembrane region" description="Helical" evidence="10">
    <location>
        <begin position="63"/>
        <end position="87"/>
    </location>
</feature>
<evidence type="ECO:0000256" key="1">
    <source>
        <dbReference type="ARBA" id="ARBA00004651"/>
    </source>
</evidence>
<evidence type="ECO:0000256" key="6">
    <source>
        <dbReference type="ARBA" id="ARBA00022989"/>
    </source>
</evidence>
<evidence type="ECO:0000256" key="3">
    <source>
        <dbReference type="ARBA" id="ARBA00022449"/>
    </source>
</evidence>
<feature type="non-terminal residue" evidence="11">
    <location>
        <position position="1"/>
    </location>
</feature>
<dbReference type="GO" id="GO:0015297">
    <property type="term" value="F:antiporter activity"/>
    <property type="evidence" value="ECO:0007669"/>
    <property type="project" value="UniProtKB-KW"/>
</dbReference>
<evidence type="ECO:0000256" key="7">
    <source>
        <dbReference type="ARBA" id="ARBA00023065"/>
    </source>
</evidence>
<dbReference type="GO" id="GO:0042910">
    <property type="term" value="F:xenobiotic transmembrane transporter activity"/>
    <property type="evidence" value="ECO:0007669"/>
    <property type="project" value="InterPro"/>
</dbReference>
<name>A0A381SQB0_9ZZZZ</name>
<dbReference type="PANTHER" id="PTHR43298">
    <property type="entry name" value="MULTIDRUG RESISTANCE PROTEIN NORM-RELATED"/>
    <property type="match status" value="1"/>
</dbReference>
<reference evidence="11" key="1">
    <citation type="submission" date="2018-05" db="EMBL/GenBank/DDBJ databases">
        <authorList>
            <person name="Lanie J.A."/>
            <person name="Ng W.-L."/>
            <person name="Kazmierczak K.M."/>
            <person name="Andrzejewski T.M."/>
            <person name="Davidsen T.M."/>
            <person name="Wayne K.J."/>
            <person name="Tettelin H."/>
            <person name="Glass J.I."/>
            <person name="Rusch D."/>
            <person name="Podicherti R."/>
            <person name="Tsui H.-C.T."/>
            <person name="Winkler M.E."/>
        </authorList>
    </citation>
    <scope>NUCLEOTIDE SEQUENCE</scope>
</reference>
<feature type="transmembrane region" description="Helical" evidence="10">
    <location>
        <begin position="141"/>
        <end position="162"/>
    </location>
</feature>
<dbReference type="InterPro" id="IPR050222">
    <property type="entry name" value="MATE_MdtK"/>
</dbReference>
<evidence type="ECO:0000256" key="10">
    <source>
        <dbReference type="SAM" id="Phobius"/>
    </source>
</evidence>
<dbReference type="CDD" id="cd13133">
    <property type="entry name" value="MATE_like_7"/>
    <property type="match status" value="1"/>
</dbReference>
<evidence type="ECO:0000256" key="8">
    <source>
        <dbReference type="ARBA" id="ARBA00023136"/>
    </source>
</evidence>
<dbReference type="NCBIfam" id="TIGR00797">
    <property type="entry name" value="matE"/>
    <property type="match status" value="1"/>
</dbReference>
<feature type="transmembrane region" description="Helical" evidence="10">
    <location>
        <begin position="206"/>
        <end position="227"/>
    </location>
</feature>
<evidence type="ECO:0000313" key="11">
    <source>
        <dbReference type="EMBL" id="SVA05594.1"/>
    </source>
</evidence>
<proteinExistence type="predicted"/>
<keyword evidence="2" id="KW-0813">Transport</keyword>
<keyword evidence="6 10" id="KW-1133">Transmembrane helix</keyword>
<feature type="transmembrane region" description="Helical" evidence="10">
    <location>
        <begin position="331"/>
        <end position="354"/>
    </location>
</feature>
<feature type="transmembrane region" description="Helical" evidence="10">
    <location>
        <begin position="402"/>
        <end position="426"/>
    </location>
</feature>
<feature type="transmembrane region" description="Helical" evidence="10">
    <location>
        <begin position="174"/>
        <end position="194"/>
    </location>
</feature>
<dbReference type="GO" id="GO:0005886">
    <property type="term" value="C:plasma membrane"/>
    <property type="evidence" value="ECO:0007669"/>
    <property type="project" value="UniProtKB-SubCell"/>
</dbReference>
<dbReference type="InterPro" id="IPR002528">
    <property type="entry name" value="MATE_fam"/>
</dbReference>
<feature type="transmembrane region" description="Helical" evidence="10">
    <location>
        <begin position="23"/>
        <end position="43"/>
    </location>
</feature>
<comment type="subcellular location">
    <subcellularLocation>
        <location evidence="1">Cell membrane</location>
        <topology evidence="1">Multi-pass membrane protein</topology>
    </subcellularLocation>
</comment>
<organism evidence="11">
    <name type="scientific">marine metagenome</name>
    <dbReference type="NCBI Taxonomy" id="408172"/>
    <lineage>
        <taxon>unclassified sequences</taxon>
        <taxon>metagenomes</taxon>
        <taxon>ecological metagenomes</taxon>
    </lineage>
</organism>
<dbReference type="AlphaFoldDB" id="A0A381SQB0"/>
<feature type="transmembrane region" description="Helical" evidence="10">
    <location>
        <begin position="248"/>
        <end position="274"/>
    </location>
</feature>
<feature type="transmembrane region" description="Helical" evidence="10">
    <location>
        <begin position="99"/>
        <end position="121"/>
    </location>
</feature>
<protein>
    <recommendedName>
        <fullName evidence="9">Multidrug-efflux transporter</fullName>
    </recommendedName>
</protein>
<evidence type="ECO:0000256" key="4">
    <source>
        <dbReference type="ARBA" id="ARBA00022475"/>
    </source>
</evidence>
<feature type="transmembrane region" description="Helical" evidence="10">
    <location>
        <begin position="286"/>
        <end position="310"/>
    </location>
</feature>